<dbReference type="AlphaFoldDB" id="A0A2T7A3F8"/>
<protein>
    <submittedName>
        <fullName evidence="3">Uncharacterized protein</fullName>
    </submittedName>
</protein>
<dbReference type="EMBL" id="NESQ01000031">
    <property type="protein sequence ID" value="PUU82272.1"/>
    <property type="molecule type" value="Genomic_DNA"/>
</dbReference>
<feature type="compositionally biased region" description="Pro residues" evidence="2">
    <location>
        <begin position="8"/>
        <end position="20"/>
    </location>
</feature>
<organism evidence="3 4">
    <name type="scientific">Tuber borchii</name>
    <name type="common">White truffle</name>
    <dbReference type="NCBI Taxonomy" id="42251"/>
    <lineage>
        <taxon>Eukaryota</taxon>
        <taxon>Fungi</taxon>
        <taxon>Dikarya</taxon>
        <taxon>Ascomycota</taxon>
        <taxon>Pezizomycotina</taxon>
        <taxon>Pezizomycetes</taxon>
        <taxon>Pezizales</taxon>
        <taxon>Tuberaceae</taxon>
        <taxon>Tuber</taxon>
    </lineage>
</organism>
<evidence type="ECO:0000256" key="2">
    <source>
        <dbReference type="SAM" id="MobiDB-lite"/>
    </source>
</evidence>
<accession>A0A2T7A3F8</accession>
<sequence length="221" mass="23677">MASVGFANPPPRSPLPPPSHLPGSTITTATTTIAYNPTTAPSTITTPSSTSTSPSRTPPPRSPTLKPETNKSTDSIALSSALRLLILQRERAKRDIQILEQLRTEALDAPVEFMNALSLKPPPSPTSPTSSTSTSPSGVRLPKPQEIYKCPPIEWEKYRILPTPLERLHEEQKRLVPQQMQTGGVLGVGVEFGDTIAGGDGIQGRMRLFEGVGQRGGVVGR</sequence>
<reference evidence="3 4" key="1">
    <citation type="submission" date="2017-04" db="EMBL/GenBank/DDBJ databases">
        <title>Draft genome sequence of Tuber borchii Vittad., a whitish edible truffle.</title>
        <authorList>
            <consortium name="DOE Joint Genome Institute"/>
            <person name="Murat C."/>
            <person name="Kuo A."/>
            <person name="Barry K.W."/>
            <person name="Clum A."/>
            <person name="Dockter R.B."/>
            <person name="Fauchery L."/>
            <person name="Iotti M."/>
            <person name="Kohler A."/>
            <person name="Labutti K."/>
            <person name="Lindquist E.A."/>
            <person name="Lipzen A."/>
            <person name="Ohm R.A."/>
            <person name="Wang M."/>
            <person name="Grigoriev I.V."/>
            <person name="Zambonelli A."/>
            <person name="Martin F.M."/>
        </authorList>
    </citation>
    <scope>NUCLEOTIDE SEQUENCE [LARGE SCALE GENOMIC DNA]</scope>
    <source>
        <strain evidence="3 4">Tbo3840</strain>
    </source>
</reference>
<feature type="compositionally biased region" description="Low complexity" evidence="2">
    <location>
        <begin position="127"/>
        <end position="137"/>
    </location>
</feature>
<feature type="coiled-coil region" evidence="1">
    <location>
        <begin position="82"/>
        <end position="109"/>
    </location>
</feature>
<proteinExistence type="predicted"/>
<evidence type="ECO:0000313" key="3">
    <source>
        <dbReference type="EMBL" id="PUU82272.1"/>
    </source>
</evidence>
<feature type="region of interest" description="Disordered" evidence="2">
    <location>
        <begin position="116"/>
        <end position="144"/>
    </location>
</feature>
<dbReference type="Proteomes" id="UP000244722">
    <property type="component" value="Unassembled WGS sequence"/>
</dbReference>
<dbReference type="OrthoDB" id="20473at2759"/>
<keyword evidence="4" id="KW-1185">Reference proteome</keyword>
<evidence type="ECO:0000256" key="1">
    <source>
        <dbReference type="SAM" id="Coils"/>
    </source>
</evidence>
<feature type="region of interest" description="Disordered" evidence="2">
    <location>
        <begin position="1"/>
        <end position="74"/>
    </location>
</feature>
<evidence type="ECO:0000313" key="4">
    <source>
        <dbReference type="Proteomes" id="UP000244722"/>
    </source>
</evidence>
<keyword evidence="1" id="KW-0175">Coiled coil</keyword>
<name>A0A2T7A3F8_TUBBO</name>
<comment type="caution">
    <text evidence="3">The sequence shown here is derived from an EMBL/GenBank/DDBJ whole genome shotgun (WGS) entry which is preliminary data.</text>
</comment>
<feature type="compositionally biased region" description="Low complexity" evidence="2">
    <location>
        <begin position="21"/>
        <end position="55"/>
    </location>
</feature>
<gene>
    <name evidence="3" type="ORF">B9Z19DRAFT_1099267</name>
</gene>